<reference evidence="3" key="1">
    <citation type="journal article" date="2019" name="Int. J. Syst. Evol. Microbiol.">
        <title>The Global Catalogue of Microorganisms (GCM) 10K type strain sequencing project: providing services to taxonomists for standard genome sequencing and annotation.</title>
        <authorList>
            <consortium name="The Broad Institute Genomics Platform"/>
            <consortium name="The Broad Institute Genome Sequencing Center for Infectious Disease"/>
            <person name="Wu L."/>
            <person name="Ma J."/>
        </authorList>
    </citation>
    <scope>NUCLEOTIDE SEQUENCE [LARGE SCALE GENOMIC DNA]</scope>
    <source>
        <strain evidence="3">JCM 17695</strain>
    </source>
</reference>
<proteinExistence type="predicted"/>
<feature type="transmembrane region" description="Helical" evidence="1">
    <location>
        <begin position="105"/>
        <end position="122"/>
    </location>
</feature>
<name>A0ABW2TZT1_9PSEU</name>
<feature type="transmembrane region" description="Helical" evidence="1">
    <location>
        <begin position="167"/>
        <end position="188"/>
    </location>
</feature>
<dbReference type="EMBL" id="JBHTEY010000004">
    <property type="protein sequence ID" value="MFC7618190.1"/>
    <property type="molecule type" value="Genomic_DNA"/>
</dbReference>
<protein>
    <submittedName>
        <fullName evidence="2">DUF6541 family protein</fullName>
    </submittedName>
</protein>
<keyword evidence="3" id="KW-1185">Reference proteome</keyword>
<feature type="transmembrane region" description="Helical" evidence="1">
    <location>
        <begin position="53"/>
        <end position="74"/>
    </location>
</feature>
<feature type="transmembrane region" description="Helical" evidence="1">
    <location>
        <begin position="20"/>
        <end position="41"/>
    </location>
</feature>
<evidence type="ECO:0000256" key="1">
    <source>
        <dbReference type="SAM" id="Phobius"/>
    </source>
</evidence>
<keyword evidence="1" id="KW-0812">Transmembrane</keyword>
<dbReference type="Pfam" id="PF20176">
    <property type="entry name" value="DUF6541"/>
    <property type="match status" value="1"/>
</dbReference>
<feature type="transmembrane region" description="Helical" evidence="1">
    <location>
        <begin position="209"/>
        <end position="228"/>
    </location>
</feature>
<keyword evidence="1" id="KW-0472">Membrane</keyword>
<dbReference type="Proteomes" id="UP001596512">
    <property type="component" value="Unassembled WGS sequence"/>
</dbReference>
<evidence type="ECO:0000313" key="3">
    <source>
        <dbReference type="Proteomes" id="UP001596512"/>
    </source>
</evidence>
<dbReference type="InterPro" id="IPR046671">
    <property type="entry name" value="DUF6541"/>
</dbReference>
<sequence>MAGGPRHHRLDPAIALAHPSTFMALLLLALPVFVVAVVRYRRILAGRTGAVRYWVQVALLVAYLVVGVAVWIRVRPSIEASGWNTVQTMSQAIGQVLTGGMMGQGPSWIVFALTLVAVGLAMRRQFSQWVLGVYVIAGVLFVVVSALRKPELRHFITGIWYNDPNRLASLVPVVAVVVCTISATWLFLRTRDALVERRPELARHKFTRESTPAAAGIAFVVAVAMALVGQYSSVNYAVAAGTPDYQPRGEAPLLSPDEEALLKRLDQHVPPGVKMIGDPWNGSGFSYAFSGRRTLTPHLNEGSMPPEAKTLMNDLSRIGEDPALCALVRELNVYYVLDFDGRVLWDHPKAYPGLETVEFNRGLVLVDRQGWASLYRITACGESPAVSANGR</sequence>
<accession>A0ABW2TZT1</accession>
<gene>
    <name evidence="2" type="ORF">ACFQV2_37190</name>
</gene>
<keyword evidence="1" id="KW-1133">Transmembrane helix</keyword>
<comment type="caution">
    <text evidence="2">The sequence shown here is derived from an EMBL/GenBank/DDBJ whole genome shotgun (WGS) entry which is preliminary data.</text>
</comment>
<feature type="transmembrane region" description="Helical" evidence="1">
    <location>
        <begin position="129"/>
        <end position="147"/>
    </location>
</feature>
<organism evidence="2 3">
    <name type="scientific">Actinokineospora soli</name>
    <dbReference type="NCBI Taxonomy" id="1048753"/>
    <lineage>
        <taxon>Bacteria</taxon>
        <taxon>Bacillati</taxon>
        <taxon>Actinomycetota</taxon>
        <taxon>Actinomycetes</taxon>
        <taxon>Pseudonocardiales</taxon>
        <taxon>Pseudonocardiaceae</taxon>
        <taxon>Actinokineospora</taxon>
    </lineage>
</organism>
<evidence type="ECO:0000313" key="2">
    <source>
        <dbReference type="EMBL" id="MFC7618190.1"/>
    </source>
</evidence>